<reference evidence="2" key="1">
    <citation type="submission" date="2020-04" db="EMBL/GenBank/DDBJ databases">
        <authorList>
            <person name="Chiriac C."/>
            <person name="Salcher M."/>
            <person name="Ghai R."/>
            <person name="Kavagutti S V."/>
        </authorList>
    </citation>
    <scope>NUCLEOTIDE SEQUENCE</scope>
</reference>
<dbReference type="EMBL" id="LR797500">
    <property type="protein sequence ID" value="CAB4220424.1"/>
    <property type="molecule type" value="Genomic_DNA"/>
</dbReference>
<feature type="transmembrane region" description="Helical" evidence="1">
    <location>
        <begin position="71"/>
        <end position="91"/>
    </location>
</feature>
<feature type="transmembrane region" description="Helical" evidence="1">
    <location>
        <begin position="12"/>
        <end position="29"/>
    </location>
</feature>
<accession>A0A6J5MUY9</accession>
<sequence>MADLNDPLPGSGVSFWTMAAAAVGSLLTLRTLVDSSPWTRALAVAGSWSLSFFATPGVAESLGASHKQERIIALLIAFLGANLLAGFATFAEKWRTDPQAAFAWLWSLWRGPPR</sequence>
<evidence type="ECO:0000313" key="3">
    <source>
        <dbReference type="EMBL" id="CAB4178680.1"/>
    </source>
</evidence>
<dbReference type="EMBL" id="LR796488">
    <property type="protein sequence ID" value="CAB4147429.1"/>
    <property type="molecule type" value="Genomic_DNA"/>
</dbReference>
<organism evidence="2">
    <name type="scientific">uncultured Caudovirales phage</name>
    <dbReference type="NCBI Taxonomy" id="2100421"/>
    <lineage>
        <taxon>Viruses</taxon>
        <taxon>Duplodnaviria</taxon>
        <taxon>Heunggongvirae</taxon>
        <taxon>Uroviricota</taxon>
        <taxon>Caudoviricetes</taxon>
        <taxon>Peduoviridae</taxon>
        <taxon>Maltschvirus</taxon>
        <taxon>Maltschvirus maltsch</taxon>
    </lineage>
</organism>
<evidence type="ECO:0000256" key="1">
    <source>
        <dbReference type="SAM" id="Phobius"/>
    </source>
</evidence>
<keyword evidence="1" id="KW-0812">Transmembrane</keyword>
<protein>
    <submittedName>
        <fullName evidence="2">Uncharacterized protein</fullName>
    </submittedName>
</protein>
<keyword evidence="1" id="KW-0472">Membrane</keyword>
<proteinExistence type="predicted"/>
<name>A0A6J5MUY9_9CAUD</name>
<keyword evidence="1" id="KW-1133">Transmembrane helix</keyword>
<evidence type="ECO:0000313" key="4">
    <source>
        <dbReference type="EMBL" id="CAB4187924.1"/>
    </source>
</evidence>
<evidence type="ECO:0000313" key="5">
    <source>
        <dbReference type="EMBL" id="CAB4220424.1"/>
    </source>
</evidence>
<gene>
    <name evidence="3" type="ORF">UFOVP1020_21</name>
    <name evidence="4" type="ORF">UFOVP1170_16</name>
    <name evidence="5" type="ORF">UFOVP1621_29</name>
    <name evidence="2" type="ORF">UFOVP512_26</name>
</gene>
<dbReference type="EMBL" id="LR797115">
    <property type="protein sequence ID" value="CAB4187924.1"/>
    <property type="molecule type" value="Genomic_DNA"/>
</dbReference>
<dbReference type="EMBL" id="LR796970">
    <property type="protein sequence ID" value="CAB4178680.1"/>
    <property type="molecule type" value="Genomic_DNA"/>
</dbReference>
<feature type="transmembrane region" description="Helical" evidence="1">
    <location>
        <begin position="41"/>
        <end position="59"/>
    </location>
</feature>
<evidence type="ECO:0000313" key="2">
    <source>
        <dbReference type="EMBL" id="CAB4147429.1"/>
    </source>
</evidence>